<keyword evidence="2" id="KW-1185">Reference proteome</keyword>
<dbReference type="EMBL" id="JAANAS010000013">
    <property type="protein sequence ID" value="NGZ88974.1"/>
    <property type="molecule type" value="Genomic_DNA"/>
</dbReference>
<proteinExistence type="predicted"/>
<gene>
    <name evidence="1" type="ORF">G7034_01760</name>
</gene>
<evidence type="ECO:0000313" key="1">
    <source>
        <dbReference type="EMBL" id="NGZ88974.1"/>
    </source>
</evidence>
<accession>A0A967AB37</accession>
<protein>
    <submittedName>
        <fullName evidence="1">Phosphohistidine phosphatase</fullName>
    </submittedName>
</protein>
<organism evidence="1 2">
    <name type="scientific">Psychroflexus maritimus</name>
    <dbReference type="NCBI Taxonomy" id="2714865"/>
    <lineage>
        <taxon>Bacteria</taxon>
        <taxon>Pseudomonadati</taxon>
        <taxon>Bacteroidota</taxon>
        <taxon>Flavobacteriia</taxon>
        <taxon>Flavobacteriales</taxon>
        <taxon>Flavobacteriaceae</taxon>
        <taxon>Psychroflexus</taxon>
    </lineage>
</organism>
<dbReference type="Gene3D" id="3.40.50.1240">
    <property type="entry name" value="Phosphoglycerate mutase-like"/>
    <property type="match status" value="1"/>
</dbReference>
<dbReference type="Proteomes" id="UP000643701">
    <property type="component" value="Unassembled WGS sequence"/>
</dbReference>
<dbReference type="SUPFAM" id="SSF53254">
    <property type="entry name" value="Phosphoglycerate mutase-like"/>
    <property type="match status" value="1"/>
</dbReference>
<name>A0A967AB37_9FLAO</name>
<dbReference type="PANTHER" id="PTHR47623">
    <property type="entry name" value="OS09G0287300 PROTEIN"/>
    <property type="match status" value="1"/>
</dbReference>
<dbReference type="AlphaFoldDB" id="A0A967AB37"/>
<dbReference type="RefSeq" id="WP_166399245.1">
    <property type="nucleotide sequence ID" value="NZ_JAANAS010000013.1"/>
</dbReference>
<dbReference type="InterPro" id="IPR013078">
    <property type="entry name" value="His_Pase_superF_clade-1"/>
</dbReference>
<sequence>MKELILIRHGKSAWDNNFQDHDRPLQKRAYKDAELVAKILKKKADLSSYKMISSTAVRAKTSAQLLVEQLRIPASQFSLDEKLYNFDMFDVLHFLKLVPDQIQRLILVGHNPAFTEAANFLGDKYFSYIPTTGLVKLQLDSENWSNLQRGTTEFFIFPKDYR</sequence>
<comment type="caution">
    <text evidence="1">The sequence shown here is derived from an EMBL/GenBank/DDBJ whole genome shotgun (WGS) entry which is preliminary data.</text>
</comment>
<dbReference type="Pfam" id="PF00300">
    <property type="entry name" value="His_Phos_1"/>
    <property type="match status" value="1"/>
</dbReference>
<evidence type="ECO:0000313" key="2">
    <source>
        <dbReference type="Proteomes" id="UP000643701"/>
    </source>
</evidence>
<dbReference type="InterPro" id="IPR029033">
    <property type="entry name" value="His_PPase_superfam"/>
</dbReference>
<dbReference type="CDD" id="cd07067">
    <property type="entry name" value="HP_PGM_like"/>
    <property type="match status" value="1"/>
</dbReference>
<dbReference type="PANTHER" id="PTHR47623:SF1">
    <property type="entry name" value="OS09G0287300 PROTEIN"/>
    <property type="match status" value="1"/>
</dbReference>
<reference evidence="1" key="1">
    <citation type="submission" date="2020-03" db="EMBL/GenBank/DDBJ databases">
        <title>Psychroflexus Maritimus sp. nov., isolate from marine sediment.</title>
        <authorList>
            <person name="Zhong Y.-L."/>
        </authorList>
    </citation>
    <scope>NUCLEOTIDE SEQUENCE</scope>
    <source>
        <strain evidence="1">C1</strain>
    </source>
</reference>